<evidence type="ECO:0000256" key="1">
    <source>
        <dbReference type="SAM" id="MobiDB-lite"/>
    </source>
</evidence>
<feature type="compositionally biased region" description="Acidic residues" evidence="1">
    <location>
        <begin position="59"/>
        <end position="73"/>
    </location>
</feature>
<name>R4WE61_RIPPE</name>
<dbReference type="InterPro" id="IPR029034">
    <property type="entry name" value="Cystine-knot_cytokine"/>
</dbReference>
<dbReference type="InterPro" id="IPR000072">
    <property type="entry name" value="PDGF/VEGF_dom"/>
</dbReference>
<keyword evidence="2" id="KW-0732">Signal</keyword>
<protein>
    <recommendedName>
        <fullName evidence="3">Platelet-derived growth factor (PDGF) family profile domain-containing protein</fullName>
    </recommendedName>
</protein>
<dbReference type="SUPFAM" id="SSF57501">
    <property type="entry name" value="Cystine-knot cytokines"/>
    <property type="match status" value="1"/>
</dbReference>
<dbReference type="PANTHER" id="PTHR21719:SF1">
    <property type="entry name" value="FI06402P-RELATED"/>
    <property type="match status" value="1"/>
</dbReference>
<dbReference type="GO" id="GO:0035099">
    <property type="term" value="P:hemocyte migration"/>
    <property type="evidence" value="ECO:0007669"/>
    <property type="project" value="TreeGrafter"/>
</dbReference>
<sequence>MYRLVVLCLAGIALADHLSNLDRLFNKLDGSTPPQQEELTTPGPPHRVRHGHLHHEIQQEYDEEDEDEDEDTQADNNSRSPYTTSLGRSDWKYLTSRKNLGKSWSTYHTGVSKGSDDDPKAQSEVRNHLLKMSKEFYCRVPQPKIVRVADHYPDRSGTYYPSCTKLHVCAEDTGCCGPTQKCGPKATHKVELYFYMTVDVPTIGRGSKTMRIEKLTFYNHTECACQDRTDEMPRDTDPRNALDTNKIPDQPLQYKCKCPSEYTVRNLANGSCTCDCFDKQRDCTKYKKGKENFNHHDRLCIEMGKCTLPSCDFGVFNRRLGRCPRKHEKFRSWARYKI</sequence>
<feature type="region of interest" description="Disordered" evidence="1">
    <location>
        <begin position="29"/>
        <end position="85"/>
    </location>
</feature>
<organism evidence="4">
    <name type="scientific">Riptortus pedestris</name>
    <name type="common">Bean bug</name>
    <dbReference type="NCBI Taxonomy" id="329032"/>
    <lineage>
        <taxon>Eukaryota</taxon>
        <taxon>Metazoa</taxon>
        <taxon>Ecdysozoa</taxon>
        <taxon>Arthropoda</taxon>
        <taxon>Hexapoda</taxon>
        <taxon>Insecta</taxon>
        <taxon>Pterygota</taxon>
        <taxon>Neoptera</taxon>
        <taxon>Paraneoptera</taxon>
        <taxon>Hemiptera</taxon>
        <taxon>Heteroptera</taxon>
        <taxon>Panheteroptera</taxon>
        <taxon>Pentatomomorpha</taxon>
        <taxon>Coreoidea</taxon>
        <taxon>Alydidae</taxon>
        <taxon>Riptortus</taxon>
    </lineage>
</organism>
<evidence type="ECO:0000259" key="3">
    <source>
        <dbReference type="PROSITE" id="PS50278"/>
    </source>
</evidence>
<dbReference type="GO" id="GO:0008083">
    <property type="term" value="F:growth factor activity"/>
    <property type="evidence" value="ECO:0007669"/>
    <property type="project" value="InterPro"/>
</dbReference>
<dbReference type="Gene3D" id="2.10.90.10">
    <property type="entry name" value="Cystine-knot cytokines"/>
    <property type="match status" value="1"/>
</dbReference>
<accession>R4WE61</accession>
<evidence type="ECO:0000256" key="2">
    <source>
        <dbReference type="SAM" id="SignalP"/>
    </source>
</evidence>
<dbReference type="Pfam" id="PF00341">
    <property type="entry name" value="PDGF"/>
    <property type="match status" value="1"/>
</dbReference>
<feature type="signal peptide" evidence="2">
    <location>
        <begin position="1"/>
        <end position="15"/>
    </location>
</feature>
<feature type="compositionally biased region" description="Polar residues" evidence="1">
    <location>
        <begin position="74"/>
        <end position="85"/>
    </location>
</feature>
<dbReference type="EMBL" id="AK418134">
    <property type="protein sequence ID" value="BAN21349.1"/>
    <property type="molecule type" value="mRNA"/>
</dbReference>
<dbReference type="PANTHER" id="PTHR21719">
    <property type="entry name" value="FI06402P-RELATED"/>
    <property type="match status" value="1"/>
</dbReference>
<dbReference type="AlphaFoldDB" id="R4WE61"/>
<dbReference type="GO" id="GO:0016020">
    <property type="term" value="C:membrane"/>
    <property type="evidence" value="ECO:0007669"/>
    <property type="project" value="InterPro"/>
</dbReference>
<dbReference type="PROSITE" id="PS50278">
    <property type="entry name" value="PDGF_2"/>
    <property type="match status" value="1"/>
</dbReference>
<proteinExistence type="evidence at transcript level"/>
<feature type="domain" description="Platelet-derived growth factor (PDGF) family profile" evidence="3">
    <location>
        <begin position="141"/>
        <end position="230"/>
    </location>
</feature>
<reference evidence="4" key="1">
    <citation type="journal article" date="2013" name="PLoS ONE">
        <title>Gene expression in gut symbiotic organ of stinkbug affected by extracellular bacterial symbiont.</title>
        <authorList>
            <person name="Futahashi R."/>
            <person name="Tanaka K."/>
            <person name="Tanahashi M."/>
            <person name="Nikoh N."/>
            <person name="Kikuchi Y."/>
            <person name="Lee B.L."/>
            <person name="Fukatsu T."/>
        </authorList>
    </citation>
    <scope>NUCLEOTIDE SEQUENCE</scope>
    <source>
        <tissue evidence="4">Midgut</tissue>
    </source>
</reference>
<feature type="chain" id="PRO_5013107849" description="Platelet-derived growth factor (PDGF) family profile domain-containing protein" evidence="2">
    <location>
        <begin position="16"/>
        <end position="338"/>
    </location>
</feature>
<evidence type="ECO:0000313" key="4">
    <source>
        <dbReference type="EMBL" id="BAN21349.1"/>
    </source>
</evidence>